<dbReference type="EMBL" id="JAKUCV010001054">
    <property type="protein sequence ID" value="KAJ4847913.1"/>
    <property type="molecule type" value="Genomic_DNA"/>
</dbReference>
<evidence type="ECO:0000256" key="3">
    <source>
        <dbReference type="ARBA" id="ARBA00022676"/>
    </source>
</evidence>
<dbReference type="CDD" id="cd03784">
    <property type="entry name" value="GT1_Gtf-like"/>
    <property type="match status" value="1"/>
</dbReference>
<dbReference type="FunFam" id="3.40.50.2000:FF:000129">
    <property type="entry name" value="Glycosyltransferase"/>
    <property type="match status" value="1"/>
</dbReference>
<organism evidence="8 9">
    <name type="scientific">Turnera subulata</name>
    <dbReference type="NCBI Taxonomy" id="218843"/>
    <lineage>
        <taxon>Eukaryota</taxon>
        <taxon>Viridiplantae</taxon>
        <taxon>Streptophyta</taxon>
        <taxon>Embryophyta</taxon>
        <taxon>Tracheophyta</taxon>
        <taxon>Spermatophyta</taxon>
        <taxon>Magnoliopsida</taxon>
        <taxon>eudicotyledons</taxon>
        <taxon>Gunneridae</taxon>
        <taxon>Pentapetalae</taxon>
        <taxon>rosids</taxon>
        <taxon>fabids</taxon>
        <taxon>Malpighiales</taxon>
        <taxon>Passifloraceae</taxon>
        <taxon>Turnera</taxon>
    </lineage>
</organism>
<comment type="caution">
    <text evidence="8">The sequence shown here is derived from an EMBL/GenBank/DDBJ whole genome shotgun (WGS) entry which is preliminary data.</text>
</comment>
<comment type="catalytic activity">
    <reaction evidence="5">
        <text>an anthocyanidin + UDP-alpha-D-glucose + H(+) = an anthocyanidin 3-O-beta-D-glucoside + UDP</text>
        <dbReference type="Rhea" id="RHEA:20093"/>
        <dbReference type="ChEBI" id="CHEBI:15378"/>
        <dbReference type="ChEBI" id="CHEBI:16307"/>
        <dbReference type="ChEBI" id="CHEBI:58223"/>
        <dbReference type="ChEBI" id="CHEBI:58885"/>
        <dbReference type="ChEBI" id="CHEBI:143576"/>
        <dbReference type="EC" id="2.4.1.115"/>
    </reaction>
</comment>
<evidence type="ECO:0000313" key="9">
    <source>
        <dbReference type="Proteomes" id="UP001141552"/>
    </source>
</evidence>
<keyword evidence="3 6" id="KW-0328">Glycosyltransferase</keyword>
<dbReference type="PANTHER" id="PTHR48045:SF34">
    <property type="entry name" value="ISOFLAVONE 7-O-GLUCOSYLTRANSFERASE 1-LIKE"/>
    <property type="match status" value="1"/>
</dbReference>
<dbReference type="AlphaFoldDB" id="A0A9Q0GDY9"/>
<dbReference type="GO" id="GO:0047213">
    <property type="term" value="F:anthocyanidin 3-O-glucosyltransferase activity"/>
    <property type="evidence" value="ECO:0007669"/>
    <property type="project" value="UniProtKB-EC"/>
</dbReference>
<gene>
    <name evidence="8" type="ORF">Tsubulata_011747</name>
</gene>
<keyword evidence="9" id="KW-1185">Reference proteome</keyword>
<evidence type="ECO:0000256" key="1">
    <source>
        <dbReference type="ARBA" id="ARBA00004935"/>
    </source>
</evidence>
<dbReference type="InterPro" id="IPR002213">
    <property type="entry name" value="UDP_glucos_trans"/>
</dbReference>
<reference evidence="8" key="1">
    <citation type="submission" date="2022-02" db="EMBL/GenBank/DDBJ databases">
        <authorList>
            <person name="Henning P.M."/>
            <person name="McCubbin A.G."/>
            <person name="Shore J.S."/>
        </authorList>
    </citation>
    <scope>NUCLEOTIDE SEQUENCE</scope>
    <source>
        <strain evidence="8">F60SS</strain>
        <tissue evidence="8">Leaves</tissue>
    </source>
</reference>
<evidence type="ECO:0000256" key="7">
    <source>
        <dbReference type="RuleBase" id="RU362057"/>
    </source>
</evidence>
<dbReference type="InterPro" id="IPR035595">
    <property type="entry name" value="UDP_glycos_trans_CS"/>
</dbReference>
<evidence type="ECO:0000256" key="5">
    <source>
        <dbReference type="ARBA" id="ARBA00047606"/>
    </source>
</evidence>
<proteinExistence type="inferred from homology"/>
<dbReference type="Pfam" id="PF00201">
    <property type="entry name" value="UDPGT"/>
    <property type="match status" value="1"/>
</dbReference>
<dbReference type="PANTHER" id="PTHR48045">
    <property type="entry name" value="UDP-GLYCOSYLTRANSFERASE 72B1"/>
    <property type="match status" value="1"/>
</dbReference>
<dbReference type="OrthoDB" id="5835829at2759"/>
<protein>
    <recommendedName>
        <fullName evidence="7">Glycosyltransferase</fullName>
        <ecNumber evidence="7">2.4.1.-</ecNumber>
    </recommendedName>
</protein>
<dbReference type="Gene3D" id="3.40.50.2000">
    <property type="entry name" value="Glycogen Phosphorylase B"/>
    <property type="match status" value="2"/>
</dbReference>
<dbReference type="PROSITE" id="PS00375">
    <property type="entry name" value="UDPGT"/>
    <property type="match status" value="1"/>
</dbReference>
<evidence type="ECO:0000313" key="8">
    <source>
        <dbReference type="EMBL" id="KAJ4847913.1"/>
    </source>
</evidence>
<comment type="pathway">
    <text evidence="1">Pigment biosynthesis; anthocyanin biosynthesis.</text>
</comment>
<evidence type="ECO:0000256" key="6">
    <source>
        <dbReference type="RuleBase" id="RU003718"/>
    </source>
</evidence>
<accession>A0A9Q0GDY9</accession>
<evidence type="ECO:0000256" key="4">
    <source>
        <dbReference type="ARBA" id="ARBA00022679"/>
    </source>
</evidence>
<keyword evidence="4 6" id="KW-0808">Transferase</keyword>
<evidence type="ECO:0000256" key="2">
    <source>
        <dbReference type="ARBA" id="ARBA00009995"/>
    </source>
</evidence>
<dbReference type="Proteomes" id="UP001141552">
    <property type="component" value="Unassembled WGS sequence"/>
</dbReference>
<sequence>MASTKDSLKKHVAILAFPFGCHPIALFNLVEKLASAAPETHFSFHNTAKSNHSLFSASKAKIPDNIEAYDVADGVPTNYVFSGNPIEWVELFLTATPENFNRSLDLAVAKTGKKINCLITDVFLSFSGSIAYDLSVPWIPVWIPLPHSLSAHIYTDMIRQLYSDSLSSEDGGDAALEAIPGLSKLRISDLSIEVSGKGTQETRFSHMLSQIGPMLPQAAALVMNFYPELYPASLLNDLQSKFPNMLNVGFLTLTMPPPPLPSSDTDATGCLSWLDIQKASSVSYISFGTVVNIPPKEIEELAEALEECKIPFLWSLRDNMKDSLPGGFLQRTSTQGKVVPWSPQIQVLAHSATGVFVTHCGANSVYESIVNGVPMICRPFFGDNPMNGRLVEDEWEIGVRVDGGVFTKNGIVKALKLILEDEQGRGIRSRVQALRELVLKVAAPGGHASQDFKTLLETISML</sequence>
<dbReference type="EC" id="2.4.1.-" evidence="7"/>
<reference evidence="8" key="2">
    <citation type="journal article" date="2023" name="Plants (Basel)">
        <title>Annotation of the Turnera subulata (Passifloraceae) Draft Genome Reveals the S-Locus Evolved after the Divergence of Turneroideae from Passifloroideae in a Stepwise Manner.</title>
        <authorList>
            <person name="Henning P.M."/>
            <person name="Roalson E.H."/>
            <person name="Mir W."/>
            <person name="McCubbin A.G."/>
            <person name="Shore J.S."/>
        </authorList>
    </citation>
    <scope>NUCLEOTIDE SEQUENCE</scope>
    <source>
        <strain evidence="8">F60SS</strain>
    </source>
</reference>
<dbReference type="FunFam" id="3.40.50.2000:FF:000091">
    <property type="entry name" value="Glycosyltransferase"/>
    <property type="match status" value="1"/>
</dbReference>
<comment type="similarity">
    <text evidence="2 6">Belongs to the UDP-glycosyltransferase family.</text>
</comment>
<dbReference type="SUPFAM" id="SSF53756">
    <property type="entry name" value="UDP-Glycosyltransferase/glycogen phosphorylase"/>
    <property type="match status" value="1"/>
</dbReference>
<name>A0A9Q0GDY9_9ROSI</name>